<accession>B9JCY1</accession>
<evidence type="ECO:0000313" key="2">
    <source>
        <dbReference type="Proteomes" id="UP000001600"/>
    </source>
</evidence>
<sequence length="55" mass="5695">MVELKLANIDGASGLLCHEALPCRSRIIIEASAAAEDAISSKARSSSNPDQNRGG</sequence>
<gene>
    <name evidence="1" type="ordered locus">Arad_1759</name>
</gene>
<dbReference type="AlphaFoldDB" id="B9JCY1"/>
<organism evidence="1 2">
    <name type="scientific">Rhizobium rhizogenes (strain K84 / ATCC BAA-868)</name>
    <name type="common">Agrobacterium radiobacter</name>
    <dbReference type="NCBI Taxonomy" id="311403"/>
    <lineage>
        <taxon>Bacteria</taxon>
        <taxon>Pseudomonadati</taxon>
        <taxon>Pseudomonadota</taxon>
        <taxon>Alphaproteobacteria</taxon>
        <taxon>Hyphomicrobiales</taxon>
        <taxon>Rhizobiaceae</taxon>
        <taxon>Rhizobium/Agrobacterium group</taxon>
        <taxon>Rhizobium</taxon>
    </lineage>
</organism>
<evidence type="ECO:0000313" key="1">
    <source>
        <dbReference type="EMBL" id="ACM26118.1"/>
    </source>
</evidence>
<dbReference type="EMBL" id="CP000628">
    <property type="protein sequence ID" value="ACM26118.1"/>
    <property type="molecule type" value="Genomic_DNA"/>
</dbReference>
<dbReference type="Proteomes" id="UP000001600">
    <property type="component" value="Chromosome 1"/>
</dbReference>
<protein>
    <submittedName>
        <fullName evidence="1">Uncharacterized protein</fullName>
    </submittedName>
</protein>
<name>B9JCY1_RHIR8</name>
<dbReference type="KEGG" id="ara:Arad_1759"/>
<proteinExistence type="predicted"/>
<dbReference type="HOGENOM" id="CLU_3021573_0_0_5"/>
<dbReference type="STRING" id="311403.Arad_1759"/>
<reference evidence="1 2" key="1">
    <citation type="journal article" date="2009" name="J. Bacteriol.">
        <title>Genome sequences of three Agrobacterium biovars help elucidate the evolution of multichromosome genomes in bacteria.</title>
        <authorList>
            <person name="Slater S.C."/>
            <person name="Goldman B.S."/>
            <person name="Goodner B."/>
            <person name="Setubal J.C."/>
            <person name="Farrand S.K."/>
            <person name="Nester E.W."/>
            <person name="Burr T.J."/>
            <person name="Banta L."/>
            <person name="Dickerman A.W."/>
            <person name="Paulsen I."/>
            <person name="Otten L."/>
            <person name="Suen G."/>
            <person name="Welch R."/>
            <person name="Almeida N.F."/>
            <person name="Arnold F."/>
            <person name="Burton O.T."/>
            <person name="Du Z."/>
            <person name="Ewing A."/>
            <person name="Godsy E."/>
            <person name="Heisel S."/>
            <person name="Houmiel K.L."/>
            <person name="Jhaveri J."/>
            <person name="Lu J."/>
            <person name="Miller N.M."/>
            <person name="Norton S."/>
            <person name="Chen Q."/>
            <person name="Phoolcharoen W."/>
            <person name="Ohlin V."/>
            <person name="Ondrusek D."/>
            <person name="Pride N."/>
            <person name="Stricklin S.L."/>
            <person name="Sun J."/>
            <person name="Wheeler C."/>
            <person name="Wilson L."/>
            <person name="Zhu H."/>
            <person name="Wood D.W."/>
        </authorList>
    </citation>
    <scope>NUCLEOTIDE SEQUENCE [LARGE SCALE GENOMIC DNA]</scope>
    <source>
        <strain evidence="2">K84 / ATCC BAA-868</strain>
    </source>
</reference>